<dbReference type="AlphaFoldDB" id="A0AAU9LG21"/>
<gene>
    <name evidence="1" type="ORF">LVIROSA_LOCUS1672</name>
</gene>
<evidence type="ECO:0000313" key="2">
    <source>
        <dbReference type="Proteomes" id="UP001157418"/>
    </source>
</evidence>
<evidence type="ECO:0000313" key="1">
    <source>
        <dbReference type="EMBL" id="CAH1413721.1"/>
    </source>
</evidence>
<sequence length="166" mass="18727">MCPSLGLIGRIQYKCLNDNMRFEGELLYRRDDVEMTAVHHLHHKIKRRLTLLPPRLLVFSQERDTSVKWFSCLPPVNHTREAVSFCANPQGKAPKNPVVPLMVQMVTRIPKGHKHNKVSKTQLKDQYFNILLTHVQILALLSPCGHGGSPAVTPGHESKPHVCSGD</sequence>
<name>A0AAU9LG21_9ASTR</name>
<comment type="caution">
    <text evidence="1">The sequence shown here is derived from an EMBL/GenBank/DDBJ whole genome shotgun (WGS) entry which is preliminary data.</text>
</comment>
<proteinExistence type="predicted"/>
<accession>A0AAU9LG21</accession>
<protein>
    <submittedName>
        <fullName evidence="1">Uncharacterized protein</fullName>
    </submittedName>
</protein>
<dbReference type="Proteomes" id="UP001157418">
    <property type="component" value="Unassembled WGS sequence"/>
</dbReference>
<dbReference type="EMBL" id="CAKMRJ010000001">
    <property type="protein sequence ID" value="CAH1413721.1"/>
    <property type="molecule type" value="Genomic_DNA"/>
</dbReference>
<organism evidence="1 2">
    <name type="scientific">Lactuca virosa</name>
    <dbReference type="NCBI Taxonomy" id="75947"/>
    <lineage>
        <taxon>Eukaryota</taxon>
        <taxon>Viridiplantae</taxon>
        <taxon>Streptophyta</taxon>
        <taxon>Embryophyta</taxon>
        <taxon>Tracheophyta</taxon>
        <taxon>Spermatophyta</taxon>
        <taxon>Magnoliopsida</taxon>
        <taxon>eudicotyledons</taxon>
        <taxon>Gunneridae</taxon>
        <taxon>Pentapetalae</taxon>
        <taxon>asterids</taxon>
        <taxon>campanulids</taxon>
        <taxon>Asterales</taxon>
        <taxon>Asteraceae</taxon>
        <taxon>Cichorioideae</taxon>
        <taxon>Cichorieae</taxon>
        <taxon>Lactucinae</taxon>
        <taxon>Lactuca</taxon>
    </lineage>
</organism>
<reference evidence="1 2" key="1">
    <citation type="submission" date="2022-01" db="EMBL/GenBank/DDBJ databases">
        <authorList>
            <person name="Xiong W."/>
            <person name="Schranz E."/>
        </authorList>
    </citation>
    <scope>NUCLEOTIDE SEQUENCE [LARGE SCALE GENOMIC DNA]</scope>
</reference>
<keyword evidence="2" id="KW-1185">Reference proteome</keyword>